<accession>A0A2H1E6F3</accession>
<feature type="compositionally biased region" description="Polar residues" evidence="1">
    <location>
        <begin position="3009"/>
        <end position="3019"/>
    </location>
</feature>
<dbReference type="InterPro" id="IPR026341">
    <property type="entry name" value="T9SS_type_B"/>
</dbReference>
<feature type="domain" description="DUF11" evidence="3">
    <location>
        <begin position="289"/>
        <end position="400"/>
    </location>
</feature>
<feature type="region of interest" description="Disordered" evidence="1">
    <location>
        <begin position="2858"/>
        <end position="3026"/>
    </location>
</feature>
<protein>
    <recommendedName>
        <fullName evidence="3">DUF11 domain-containing protein</fullName>
    </recommendedName>
</protein>
<dbReference type="Proteomes" id="UP000231564">
    <property type="component" value="Chromosome MARIT"/>
</dbReference>
<feature type="compositionally biased region" description="Polar residues" evidence="1">
    <location>
        <begin position="2970"/>
        <end position="2980"/>
    </location>
</feature>
<feature type="compositionally biased region" description="Acidic residues" evidence="1">
    <location>
        <begin position="2905"/>
        <end position="2921"/>
    </location>
</feature>
<dbReference type="KEGG" id="tmar:MARIT_0296"/>
<dbReference type="InterPro" id="IPR047589">
    <property type="entry name" value="DUF11_rpt"/>
</dbReference>
<dbReference type="RefSeq" id="WP_100210570.1">
    <property type="nucleotide sequence ID" value="NZ_CP138495.1"/>
</dbReference>
<feature type="compositionally biased region" description="Polar residues" evidence="1">
    <location>
        <begin position="2931"/>
        <end position="2941"/>
    </location>
</feature>
<evidence type="ECO:0000256" key="2">
    <source>
        <dbReference type="SAM" id="SignalP"/>
    </source>
</evidence>
<feature type="region of interest" description="Disordered" evidence="1">
    <location>
        <begin position="560"/>
        <end position="580"/>
    </location>
</feature>
<dbReference type="OrthoDB" id="9805017at2"/>
<sequence>MMKIISQLFYSLQKISLVLFFVASATFSQNQALEMVAGDGNPTASSPPATTVTVRLRNNTDNPTGNTFATYAPQLDVTYTLVNQQYSHGFLIPVTGAVGLGYPNDPIMPLMNLFGGATSDSFTSSGTAVGTGIDVSQNRAIQLSAMAQPLTNAGVPVNSRAHMADLVISFSRAVKNPLLQISALGGNAGSSKFTVEFDLLSSNVPALSFSKVSGTPQLAVNSNQINNAEATPTTTNCRGTVLLQGEGITTLTLRIYLRGTVGATGTDWHSGSVNATDGFMIGITTGESDLSIVKTVNDTTPNFGDNVTFTSTASNIGLSNATNVSVNEVLPSGYDFVSATASTGTYNNATGIWNVGNLSRGANETLQILAKVKNTGTYTSTAAISGDENDPNSINNSTSALTTPVDKCTDGAIVGTATPNDPDGDGINNVCDLDDDNDGILDVNEDLNCTGTAPIIENIINENFETGTAGQAIPKGNLSGVPGINDLVEAYNAHPSNIGTTNVGAYASIAGFDGSQTIAVDANGGGIVDQDQMSSFIVLEGVDLLSGQSFTVEADFSMGQQPGKSLSGADPNPSNEYGIAIGAPGQDPIWNDDIPGAVDGVFIYGFGTPLIREPNSSLSNFSAPPRVDGWFRQFTTYYVKDNGSGTLHLYADNQGYKYSVLGIPESTFTATEIDFGAASNYPWLNNASISVCTDEYVDNILVQVNHCDTDGDGIPNYLDLDSDNDGCNDVVESGGVDANNDGVLDGDGFNSSGQVTTGGVVLGSSYNGITGEEIMATQVLVDPTALVDQTIESGNPATFTITSASATSTTVFTGTAPSTVPNYADASATDVSGAIVYQWQEDGVDLSNTGVYSGVNTTTLTISSVAGLDGKVYNLVITHPENACINIQNNAILTVTLSIDAVDDNFTGSPVTAGDNTASVVGNDTLDGSGVVIGTGAGEVSLSGVTVPAGLTLNGDGTVSVATGTASGSYTVEYEICENGATPVNCDRATATIVVANPIDAVDDDFTGSPVTAGDNTASVVDNDTLDGSGVVIGTGAGEVSLSGVTVPAGLTLNGDGTVSVATGTPSGSYAVVYEICENGATPANCDRATATIVVSNPIDAVDDDFTGSPVTAGDNTSSVVGNDTLDGSGVVIGTGVGEVSLSGVTVPAGLTLNGDGTVSVATGTASGSYAVVYEICENGATPVNCDRATATIVVSNPIDAVDDDFTGSPVTAGDNTSSVVGNDTLDGSGVVIGTGAGEVSLSGVTVPAGLTLNGDGTVSVATGTASGSYAVVYEICENGATPVNCDRATATIVVANLIDAVDDNFTGSPVTAGDNTSSVVGNDTLDGSGVVIGTGAGEVSLSGVTVPAGLTLNGDGTVSVATGTASGSYTVEYEICENGATPVNCDRATTTIVVANPIDAVDDDFTGSPVTAGDNTSSVLDNDTLDGSGVVIGTGAGEVSLSGVTVPAGLTLNGDGTVSVATGTPSGSYAVVYEICENGATPANCDRATATIVVSNPIDALDDDFTGSPVTAGDNTSSVVGNDTLDGSGVVIGTGVGEVSLSGVTVPAGLTLNGDGTVSVATGTASGSYAVVYEICENGATPANCDRATATIVVANPIDALDDDFTGSPVTAGDNTSSVVGNDTLDGSGVVIGTGVGEVSLSGVTVPAGLTLNGDGTVSVATGTPSGSYAVVYEICENGATPANCDRATATIVVSNPIDAVDDDFTGSPVTAGDNTASVVGNDTLDGSGVVIGTGAGEISLSGVTVPAGLTLNGDGTVSVATGTPSGSYAVVYEICENGATPVNCDRATTTIVVSNPIDAVDDDFTGSPVTAGDNTSSVVGNDTLDGSGVVIGTGAGEVSLSGVTVPAGLTLNGDGTVSVATGIPSGSYAVVYEICENGATPVNCDRATTTIVVSNPIDAVDDDFTGSPVTAGDNTSSVVGNDTLDGSGVVIGTGAGEVSLSGVTVPAGLTLNGDGTVSVATGTPSGSYAVVYEICENGATPVNCDRATATIVVSNPIDAVDDDFTGSPVTAGDNTSSVVGNDTLDGSGVVIGTGAGEVSLSGVTVPAGLTLNGDGTVSVATGTPSGSYAVVYEICENGATPVNCDRATATIVVSNPIDALDDDFTGSPVTAGDNTSSVVGNDTLDGSGVVIGTGVGEVSLSGVTVPAGLTLNGDGTVSVATGTPSGSYAVVYEICENGATPVNCDRATATIVVSNPIDAVDDDFTGSPVTAGDNTSSVVGNDTLDGSGVVIGTGAGEVSLSGVTVPAGLTLNGDGTVSVATGTPSGSYAVVYEICENGATPVNCDRATATIVVSNPIDAVDDDFTGSPVTAGDNTSSVVGNDTLDGSGVVIGTGAGEVSLSGVTVPAGLTLNGDGTVSVATGTPSGSYAVVYEICENGATPVNCDRATATIVVSNPIDAVDDDFTGSPVTAGDNTSSVVGNDTLDGSGVVIGTGAGEVSLSGVTVPAGLTLNGDGTVSVATGTPSGSYAVVYEICENGATPVNCDRATATIVVSNPIDAVDDDFTGSPVTAGDNTSSVVGNDTLDGSGVVIGTGAGEVSLSGVTVPAGLTLNGDGTVTIDANTPAGNYTIEYDICENGATPVNCDRATAIIVVVPPVIEAVADTVAGVDGLAGGTTPALTGNDTLNGVPVNIGTGPGDVELTPDNVPAGLTLNADGTVTVAPGTPAGSYDVEYTICEVTNPMNCSSVISVVNVLGAPIVANNDTDASGLDTVNGFTGGIAGDVTENDTLNGVLVDDNDILITVLNEGGLTGVSIDGSGNLIVPSGTPSGSYTVTYQICEVLNPGNCDTATALVVVEPDTDGDGVVDSVDLDDDNDGILDVIEENGTPGLDTDNDGIPDTLDLDSDGDGILDIVESGQDAGSLDTDGDGVLDSTTDLDGDGIVDTADADDTNPSGGGKVNPVDTDNDGSPDFQDIDDDGDGVNTIDENPDPNTDGSVTDAQDTDNDGIPDYLDTDDDGDGVNTIDENPDPNTDSIITDAQDTDNDGVPDYLDTDDDGDGVNTIDENPDPNTDGSITDAQDTDNDGIPDYLDMDETVTIYNEFTPNGDGDNDTFYIEFIERYPNNNLEIYNRWGNLVYSKKGYDNTFKGVSNGRLNIDENSKLPVGTYFYVLDLGESGKEPLKGWLYINR</sequence>
<dbReference type="InterPro" id="IPR028974">
    <property type="entry name" value="TSP_type-3_rpt"/>
</dbReference>
<gene>
    <name evidence="4" type="ORF">MARIT_0296</name>
</gene>
<feature type="compositionally biased region" description="Acidic residues" evidence="1">
    <location>
        <begin position="2981"/>
        <end position="2999"/>
    </location>
</feature>
<feature type="chain" id="PRO_5013621548" description="DUF11 domain-containing protein" evidence="2">
    <location>
        <begin position="33"/>
        <end position="3130"/>
    </location>
</feature>
<evidence type="ECO:0000313" key="4">
    <source>
        <dbReference type="EMBL" id="SFZ80205.1"/>
    </source>
</evidence>
<proteinExistence type="predicted"/>
<feature type="signal peptide" evidence="2">
    <location>
        <begin position="1"/>
        <end position="32"/>
    </location>
</feature>
<dbReference type="NCBIfam" id="TIGR04131">
    <property type="entry name" value="Bac_Flav_CTERM"/>
    <property type="match status" value="1"/>
</dbReference>
<dbReference type="NCBIfam" id="TIGR01451">
    <property type="entry name" value="B_ant_repeat"/>
    <property type="match status" value="1"/>
</dbReference>
<dbReference type="Pfam" id="PF01345">
    <property type="entry name" value="DUF11"/>
    <property type="match status" value="1"/>
</dbReference>
<dbReference type="InterPro" id="IPR001434">
    <property type="entry name" value="OmcB-like_DUF11"/>
</dbReference>
<dbReference type="Pfam" id="PF13585">
    <property type="entry name" value="CHU_C"/>
    <property type="match status" value="1"/>
</dbReference>
<dbReference type="GeneID" id="47721899"/>
<evidence type="ECO:0000256" key="1">
    <source>
        <dbReference type="SAM" id="MobiDB-lite"/>
    </source>
</evidence>
<dbReference type="EMBL" id="LT634361">
    <property type="protein sequence ID" value="SFZ80205.1"/>
    <property type="molecule type" value="Genomic_DNA"/>
</dbReference>
<organism evidence="4 5">
    <name type="scientific">Tenacibaculum maritimum NCIMB 2154</name>
    <dbReference type="NCBI Taxonomy" id="1349785"/>
    <lineage>
        <taxon>Bacteria</taxon>
        <taxon>Pseudomonadati</taxon>
        <taxon>Bacteroidota</taxon>
        <taxon>Flavobacteriia</taxon>
        <taxon>Flavobacteriales</taxon>
        <taxon>Flavobacteriaceae</taxon>
        <taxon>Tenacibaculum</taxon>
    </lineage>
</organism>
<feature type="compositionally biased region" description="Acidic residues" evidence="1">
    <location>
        <begin position="2942"/>
        <end position="2960"/>
    </location>
</feature>
<dbReference type="GO" id="GO:0005509">
    <property type="term" value="F:calcium ion binding"/>
    <property type="evidence" value="ECO:0007669"/>
    <property type="project" value="InterPro"/>
</dbReference>
<reference evidence="4 5" key="1">
    <citation type="submission" date="2016-11" db="EMBL/GenBank/DDBJ databases">
        <authorList>
            <person name="Jaros S."/>
            <person name="Januszkiewicz K."/>
            <person name="Wedrychowicz H."/>
        </authorList>
    </citation>
    <scope>NUCLEOTIDE SEQUENCE [LARGE SCALE GENOMIC DNA]</scope>
    <source>
        <strain evidence="4">NCIMB 2154T</strain>
    </source>
</reference>
<evidence type="ECO:0000313" key="5">
    <source>
        <dbReference type="Proteomes" id="UP000231564"/>
    </source>
</evidence>
<dbReference type="Gene3D" id="4.10.1080.10">
    <property type="entry name" value="TSP type-3 repeat"/>
    <property type="match status" value="2"/>
</dbReference>
<name>A0A2H1E6F3_9FLAO</name>
<keyword evidence="5" id="KW-1185">Reference proteome</keyword>
<keyword evidence="2" id="KW-0732">Signal</keyword>
<feature type="compositionally biased region" description="Acidic residues" evidence="1">
    <location>
        <begin position="2866"/>
        <end position="2891"/>
    </location>
</feature>
<evidence type="ECO:0000259" key="3">
    <source>
        <dbReference type="Pfam" id="PF01345"/>
    </source>
</evidence>